<name>A0ABT4D6G0_9CLOT</name>
<sequence length="82" mass="9869">MKEFELEYDYDLEETTYNEYEEMQVINEIRIGLMMNEITTTITKKQLIKWFSNIQMKKRDFCENVTCNDLVDIAKECGLKIV</sequence>
<keyword evidence="2" id="KW-1185">Reference proteome</keyword>
<comment type="caution">
    <text evidence="1">The sequence shown here is derived from an EMBL/GenBank/DDBJ whole genome shotgun (WGS) entry which is preliminary data.</text>
</comment>
<gene>
    <name evidence="1" type="ORF">OW729_04550</name>
</gene>
<dbReference type="RefSeq" id="WP_268060274.1">
    <property type="nucleotide sequence ID" value="NZ_JAPQFJ010000003.1"/>
</dbReference>
<dbReference type="EMBL" id="JAPQFJ010000003">
    <property type="protein sequence ID" value="MCY6957872.1"/>
    <property type="molecule type" value="Genomic_DNA"/>
</dbReference>
<dbReference type="Proteomes" id="UP001144612">
    <property type="component" value="Unassembled WGS sequence"/>
</dbReference>
<evidence type="ECO:0000313" key="2">
    <source>
        <dbReference type="Proteomes" id="UP001144612"/>
    </source>
</evidence>
<organism evidence="1 2">
    <name type="scientific">Clostridium brassicae</name>
    <dbReference type="NCBI Taxonomy" id="2999072"/>
    <lineage>
        <taxon>Bacteria</taxon>
        <taxon>Bacillati</taxon>
        <taxon>Bacillota</taxon>
        <taxon>Clostridia</taxon>
        <taxon>Eubacteriales</taxon>
        <taxon>Clostridiaceae</taxon>
        <taxon>Clostridium</taxon>
    </lineage>
</organism>
<proteinExistence type="predicted"/>
<evidence type="ECO:0000313" key="1">
    <source>
        <dbReference type="EMBL" id="MCY6957872.1"/>
    </source>
</evidence>
<reference evidence="1" key="1">
    <citation type="submission" date="2022-12" db="EMBL/GenBank/DDBJ databases">
        <title>Clostridium sp. nov., isolated from industrial wastewater.</title>
        <authorList>
            <person name="Jiayan W."/>
        </authorList>
    </citation>
    <scope>NUCLEOTIDE SEQUENCE</scope>
    <source>
        <strain evidence="1">ZC22-4</strain>
    </source>
</reference>
<protein>
    <submittedName>
        <fullName evidence="1">Uncharacterized protein</fullName>
    </submittedName>
</protein>
<accession>A0ABT4D6G0</accession>